<sequence length="72" mass="8222">MLIIQRHYLSEFLKVLTLIAAGLALTFSLLDLIDKIGDFLPYKPSIKSLLLYVVCNVLRDLIYFFPAAIFLC</sequence>
<accession>A0A6V8QDL6</accession>
<keyword evidence="1" id="KW-0472">Membrane</keyword>
<evidence type="ECO:0000256" key="1">
    <source>
        <dbReference type="SAM" id="Phobius"/>
    </source>
</evidence>
<feature type="transmembrane region" description="Helical" evidence="1">
    <location>
        <begin position="50"/>
        <end position="71"/>
    </location>
</feature>
<evidence type="ECO:0000313" key="2">
    <source>
        <dbReference type="EMBL" id="GFP40871.1"/>
    </source>
</evidence>
<feature type="transmembrane region" description="Helical" evidence="1">
    <location>
        <begin position="12"/>
        <end position="30"/>
    </location>
</feature>
<name>A0A6V8QDL6_9ACTN</name>
<dbReference type="RefSeq" id="WP_176236565.1">
    <property type="nucleotide sequence ID" value="NZ_BLSD01000532.1"/>
</dbReference>
<dbReference type="Proteomes" id="UP000569018">
    <property type="component" value="Unassembled WGS sequence"/>
</dbReference>
<evidence type="ECO:0000313" key="3">
    <source>
        <dbReference type="Proteomes" id="UP000569018"/>
    </source>
</evidence>
<keyword evidence="1" id="KW-1133">Transmembrane helix</keyword>
<feature type="non-terminal residue" evidence="2">
    <location>
        <position position="72"/>
    </location>
</feature>
<reference evidence="2 3" key="1">
    <citation type="journal article" date="2020" name="Front. Microbiol.">
        <title>Single-cell genomics of novel Actinobacteria with the Wood-Ljungdahl pathway discovered in a serpentinizing system.</title>
        <authorList>
            <person name="Merino N."/>
            <person name="Kawai M."/>
            <person name="Boyd E.S."/>
            <person name="Colman D.R."/>
            <person name="McGlynn S.E."/>
            <person name="Nealson K.H."/>
            <person name="Kurokawa K."/>
            <person name="Hongoh Y."/>
        </authorList>
    </citation>
    <scope>NUCLEOTIDE SEQUENCE [LARGE SCALE GENOMIC DNA]</scope>
    <source>
        <strain evidence="2 3">S47</strain>
    </source>
</reference>
<keyword evidence="1" id="KW-0812">Transmembrane</keyword>
<protein>
    <submittedName>
        <fullName evidence="2">Uncharacterized protein</fullName>
    </submittedName>
</protein>
<organism evidence="2 3">
    <name type="scientific">Candidatus Hakubella thermalkaliphila</name>
    <dbReference type="NCBI Taxonomy" id="2754717"/>
    <lineage>
        <taxon>Bacteria</taxon>
        <taxon>Bacillati</taxon>
        <taxon>Actinomycetota</taxon>
        <taxon>Actinomycetota incertae sedis</taxon>
        <taxon>Candidatus Hakubellales</taxon>
        <taxon>Candidatus Hakubellaceae</taxon>
        <taxon>Candidatus Hakubella</taxon>
    </lineage>
</organism>
<gene>
    <name evidence="2" type="ORF">HKBW3S47_02568</name>
</gene>
<proteinExistence type="predicted"/>
<dbReference type="AlphaFoldDB" id="A0A6V8QDL6"/>
<comment type="caution">
    <text evidence="2">The sequence shown here is derived from an EMBL/GenBank/DDBJ whole genome shotgun (WGS) entry which is preliminary data.</text>
</comment>
<dbReference type="EMBL" id="BLSD01000532">
    <property type="protein sequence ID" value="GFP40871.1"/>
    <property type="molecule type" value="Genomic_DNA"/>
</dbReference>